<accession>A0A0E9VYK5</accession>
<organism evidence="1">
    <name type="scientific">Anguilla anguilla</name>
    <name type="common">European freshwater eel</name>
    <name type="synonym">Muraena anguilla</name>
    <dbReference type="NCBI Taxonomy" id="7936"/>
    <lineage>
        <taxon>Eukaryota</taxon>
        <taxon>Metazoa</taxon>
        <taxon>Chordata</taxon>
        <taxon>Craniata</taxon>
        <taxon>Vertebrata</taxon>
        <taxon>Euteleostomi</taxon>
        <taxon>Actinopterygii</taxon>
        <taxon>Neopterygii</taxon>
        <taxon>Teleostei</taxon>
        <taxon>Anguilliformes</taxon>
        <taxon>Anguillidae</taxon>
        <taxon>Anguilla</taxon>
    </lineage>
</organism>
<evidence type="ECO:0000313" key="1">
    <source>
        <dbReference type="EMBL" id="JAH82313.1"/>
    </source>
</evidence>
<dbReference type="AlphaFoldDB" id="A0A0E9VYK5"/>
<protein>
    <submittedName>
        <fullName evidence="1">Uncharacterized protein</fullName>
    </submittedName>
</protein>
<reference evidence="1" key="2">
    <citation type="journal article" date="2015" name="Fish Shellfish Immunol.">
        <title>Early steps in the European eel (Anguilla anguilla)-Vibrio vulnificus interaction in the gills: Role of the RtxA13 toxin.</title>
        <authorList>
            <person name="Callol A."/>
            <person name="Pajuelo D."/>
            <person name="Ebbesson L."/>
            <person name="Teles M."/>
            <person name="MacKenzie S."/>
            <person name="Amaro C."/>
        </authorList>
    </citation>
    <scope>NUCLEOTIDE SEQUENCE</scope>
</reference>
<dbReference type="EMBL" id="GBXM01026264">
    <property type="protein sequence ID" value="JAH82313.1"/>
    <property type="molecule type" value="Transcribed_RNA"/>
</dbReference>
<reference evidence="1" key="1">
    <citation type="submission" date="2014-11" db="EMBL/GenBank/DDBJ databases">
        <authorList>
            <person name="Amaro Gonzalez C."/>
        </authorList>
    </citation>
    <scope>NUCLEOTIDE SEQUENCE</scope>
</reference>
<proteinExistence type="predicted"/>
<sequence length="26" mass="2912">MEADEQNLPLVHICSNAWTNSLPTLD</sequence>
<name>A0A0E9VYK5_ANGAN</name>